<evidence type="ECO:0000313" key="2">
    <source>
        <dbReference type="Proteomes" id="UP000254508"/>
    </source>
</evidence>
<dbReference type="CDD" id="cd11523">
    <property type="entry name" value="NTP-PPase"/>
    <property type="match status" value="1"/>
</dbReference>
<dbReference type="SUPFAM" id="SSF101386">
    <property type="entry name" value="all-alpha NTP pyrophosphatases"/>
    <property type="match status" value="1"/>
</dbReference>
<geneLocation type="plasmid" evidence="1 2">
    <name>unnamed</name>
</geneLocation>
<keyword evidence="1" id="KW-0614">Plasmid</keyword>
<name>A0A345YIG8_9SPHN</name>
<evidence type="ECO:0000313" key="1">
    <source>
        <dbReference type="EMBL" id="AXK43720.1"/>
    </source>
</evidence>
<dbReference type="KEGG" id="err:DVR09_14780"/>
<sequence>MSISRWKGQSLQFHRNVAGPGSHAVKQHGILPAYARAAFEIATAAGAIAGMAKKCWRDGDLGRIPIVAVRELRAKINASFDRLEAMLEEDGAAIQPATASRKGAQADRNFQKHGNLAILGLGLMEESAELAAPLMQIAEGSKTLQDVKQEIDDETADVRINLHLTSESASVCSEKSTGAKWARVRDRFDPELFEVTPLANANDTTEPAPKKAKSK</sequence>
<reference evidence="1 2" key="1">
    <citation type="submission" date="2018-07" db="EMBL/GenBank/DDBJ databases">
        <title>Genome sequence of Erythrobacter strain YH-07, an antagonistic bacterium isolated from Yellow Sea.</title>
        <authorList>
            <person name="Tang T."/>
            <person name="Liu Q."/>
            <person name="Sun X."/>
        </authorList>
    </citation>
    <scope>NUCLEOTIDE SEQUENCE [LARGE SCALE GENOMIC DNA]</scope>
    <source>
        <strain evidence="1 2">YH-07</strain>
        <plasmid evidence="1 2">unnamed</plasmid>
    </source>
</reference>
<organism evidence="1 2">
    <name type="scientific">Erythrobacter aureus</name>
    <dbReference type="NCBI Taxonomy" id="2182384"/>
    <lineage>
        <taxon>Bacteria</taxon>
        <taxon>Pseudomonadati</taxon>
        <taxon>Pseudomonadota</taxon>
        <taxon>Alphaproteobacteria</taxon>
        <taxon>Sphingomonadales</taxon>
        <taxon>Erythrobacteraceae</taxon>
        <taxon>Erythrobacter/Porphyrobacter group</taxon>
        <taxon>Erythrobacter</taxon>
    </lineage>
</organism>
<dbReference type="EMBL" id="CP031358">
    <property type="protein sequence ID" value="AXK43720.1"/>
    <property type="molecule type" value="Genomic_DNA"/>
</dbReference>
<dbReference type="OrthoDB" id="9913812at2"/>
<dbReference type="Gene3D" id="1.10.287.1080">
    <property type="entry name" value="MazG-like"/>
    <property type="match status" value="1"/>
</dbReference>
<accession>A0A345YIG8</accession>
<dbReference type="AlphaFoldDB" id="A0A345YIG8"/>
<proteinExistence type="predicted"/>
<keyword evidence="2" id="KW-1185">Reference proteome</keyword>
<gene>
    <name evidence="1" type="ORF">DVR09_14780</name>
</gene>
<dbReference type="RefSeq" id="WP_115418033.1">
    <property type="nucleotide sequence ID" value="NZ_CP031358.1"/>
</dbReference>
<protein>
    <submittedName>
        <fullName evidence="1">Uncharacterized protein</fullName>
    </submittedName>
</protein>
<dbReference type="Proteomes" id="UP000254508">
    <property type="component" value="Plasmid unnamed"/>
</dbReference>